<feature type="transmembrane region" description="Helical" evidence="2">
    <location>
        <begin position="168"/>
        <end position="186"/>
    </location>
</feature>
<protein>
    <recommendedName>
        <fullName evidence="5">ABC transporter permease</fullName>
    </recommendedName>
</protein>
<dbReference type="RefSeq" id="WP_066418058.1">
    <property type="nucleotide sequence ID" value="NZ_CP018866.1"/>
</dbReference>
<feature type="transmembrane region" description="Helical" evidence="2">
    <location>
        <begin position="261"/>
        <end position="290"/>
    </location>
</feature>
<reference evidence="3 4" key="1">
    <citation type="submission" date="2016-12" db="EMBL/GenBank/DDBJ databases">
        <title>The whole genome sequencing and assembly of Bacillus cohnii DSM 6307T strain.</title>
        <authorList>
            <person name="Lee Y.-J."/>
            <person name="Yi H."/>
            <person name="Bahn Y.-S."/>
            <person name="Kim J.F."/>
            <person name="Lee D.-W."/>
        </authorList>
    </citation>
    <scope>NUCLEOTIDE SEQUENCE [LARGE SCALE GENOMIC DNA]</scope>
    <source>
        <strain evidence="3 4">DSM 6307</strain>
    </source>
</reference>
<accession>A0A223KUP4</accession>
<feature type="transmembrane region" description="Helical" evidence="2">
    <location>
        <begin position="648"/>
        <end position="674"/>
    </location>
</feature>
<evidence type="ECO:0000256" key="1">
    <source>
        <dbReference type="SAM" id="Coils"/>
    </source>
</evidence>
<organism evidence="3 4">
    <name type="scientific">Sutcliffiella cohnii</name>
    <dbReference type="NCBI Taxonomy" id="33932"/>
    <lineage>
        <taxon>Bacteria</taxon>
        <taxon>Bacillati</taxon>
        <taxon>Bacillota</taxon>
        <taxon>Bacilli</taxon>
        <taxon>Bacillales</taxon>
        <taxon>Bacillaceae</taxon>
        <taxon>Sutcliffiella</taxon>
    </lineage>
</organism>
<sequence length="849" mass="99036">MKMFLFELKKVWRQKKILWLFLLTLLCTLAIFQFNASEQEGKKERAFQRLETYQLGVNGLQRELGELQRKQELTEIQKNQHEVIRQMSLSLITWNRAIEGEEWANFYPLKLTFLELVNQYEEYGELFPSLTGQELLIEKEMTEWYIEHDIIYEDEEYPVSPHLIVKEVSTLAFSLLGLFLLLLLFGNTFTVEKEQHTWLTIQTQPINKWNLLVSKYISLLFSTFVFMLLFIFFGFSISSIFADYTLSLQYPLLIKEGEMYFILPAIHYIIRVVIIFFCAAMVLFGIVTFFSSILKNTFITVMLTSFITMIGFSLTEINSYLQVVWNPFQLIRISALANSIPTAGDWVYPLAALVWSILLLMSSYFMPEIRSHTLLNITYFPPFKDNNGKNRTIKNIFVFEWRKVRRKKLYMQINILLLLFVTIGYFILFQQSNKQENEYLEKLQDTTILDFMITEGEKSKLIYNELREQTGESVYDDLIAGVDRTVEYFKERADKSKEAVNQFERKNWSALYLYQLLENQVAAGEIDTGGYFIGTRVDDIGKFTIEVSIKEKEWLMENNIQPIFKGEYSPTIYHHQFSDVENKRAFEEENRKLDSSGLYSSYLFTTYYLYFIPILLCLFLFGGGLSLERGKKPTINWLKIQPILVNNLYVSKLFISILLSILSSIGLMVIIILMGTVFNRFGDWNYPILHYNHESIVASSNYTGMISNGYGFHFLPLGEYLIYSIVLIVLCLTFLITFTMFLSTFLRNTLTVFVLSILLNAGGYYVASKLIPDFAHLIPFTFFNVPKVLNGELSIVLDNPNIQYLTGSLVLLVLSFVFMFIGSIILRLNNKKGKESNIVTNNKNYEERM</sequence>
<feature type="transmembrane region" description="Helical" evidence="2">
    <location>
        <begin position="802"/>
        <end position="826"/>
    </location>
</feature>
<keyword evidence="4" id="KW-1185">Reference proteome</keyword>
<keyword evidence="2" id="KW-1133">Transmembrane helix</keyword>
<dbReference type="STRING" id="1314751.GCA_001591425_03097"/>
<evidence type="ECO:0000313" key="3">
    <source>
        <dbReference type="EMBL" id="AST93221.1"/>
    </source>
</evidence>
<feature type="transmembrane region" description="Helical" evidence="2">
    <location>
        <begin position="409"/>
        <end position="428"/>
    </location>
</feature>
<dbReference type="AlphaFoldDB" id="A0A223KUP4"/>
<dbReference type="Proteomes" id="UP000215224">
    <property type="component" value="Chromosome"/>
</dbReference>
<evidence type="ECO:0000256" key="2">
    <source>
        <dbReference type="SAM" id="Phobius"/>
    </source>
</evidence>
<feature type="coiled-coil region" evidence="1">
    <location>
        <begin position="50"/>
        <end position="77"/>
    </location>
</feature>
<keyword evidence="2" id="KW-0472">Membrane</keyword>
<feature type="transmembrane region" description="Helical" evidence="2">
    <location>
        <begin position="607"/>
        <end position="627"/>
    </location>
</feature>
<dbReference type="KEGG" id="bcoh:BC6307_19135"/>
<name>A0A223KUP4_9BACI</name>
<dbReference type="PANTHER" id="PTHR43471">
    <property type="entry name" value="ABC TRANSPORTER PERMEASE"/>
    <property type="match status" value="1"/>
</dbReference>
<feature type="transmembrane region" description="Helical" evidence="2">
    <location>
        <begin position="749"/>
        <end position="767"/>
    </location>
</feature>
<feature type="transmembrane region" description="Helical" evidence="2">
    <location>
        <begin position="297"/>
        <end position="315"/>
    </location>
</feature>
<dbReference type="EMBL" id="CP018866">
    <property type="protein sequence ID" value="AST93221.1"/>
    <property type="molecule type" value="Genomic_DNA"/>
</dbReference>
<evidence type="ECO:0000313" key="4">
    <source>
        <dbReference type="Proteomes" id="UP000215224"/>
    </source>
</evidence>
<dbReference type="PANTHER" id="PTHR43471:SF10">
    <property type="entry name" value="SLL1107 PROTEIN"/>
    <property type="match status" value="1"/>
</dbReference>
<feature type="transmembrane region" description="Helical" evidence="2">
    <location>
        <begin position="720"/>
        <end position="742"/>
    </location>
</feature>
<evidence type="ECO:0008006" key="5">
    <source>
        <dbReference type="Google" id="ProtNLM"/>
    </source>
</evidence>
<gene>
    <name evidence="3" type="ORF">BC6307_19135</name>
</gene>
<keyword evidence="2" id="KW-0812">Transmembrane</keyword>
<keyword evidence="1" id="KW-0175">Coiled coil</keyword>
<proteinExistence type="predicted"/>
<feature type="transmembrane region" description="Helical" evidence="2">
    <location>
        <begin position="346"/>
        <end position="366"/>
    </location>
</feature>
<feature type="transmembrane region" description="Helical" evidence="2">
    <location>
        <begin position="216"/>
        <end position="241"/>
    </location>
</feature>